<sequence>MRWVIIGSSGYIGGALCRHLQILGEPVISVSRREIGPRGCTHIKINQFTAEAIGALFRPGDRVVYAAGVASAAECAKHPEKASWLNCDLPVALLRRADDTRVASFLYFSSVKARNIASGVLADETSGEPATDAYGASKWQAESALFAENISCRLNVIRPAAVFGGIAGDREQVAAGGSSSGQAGQAGQAGREAGTRKTHKLKRALSAYSRVLRFVPSTGYRSVVSLQDLLQAVVLIERHQCDRERFIAAEPRYYDMAGMIEAVAGRRPRISRSFSRLLSIGLGSRYRRLQQSEMYSARRLRRLLNWNPTQFYADFLRGN</sequence>
<feature type="domain" description="NAD-dependent epimerase/dehydratase" evidence="2">
    <location>
        <begin position="4"/>
        <end position="165"/>
    </location>
</feature>
<protein>
    <submittedName>
        <fullName evidence="3">NAD-dependent epimerase/dehydratase family protein</fullName>
    </submittedName>
</protein>
<dbReference type="PANTHER" id="PTHR43245:SF58">
    <property type="entry name" value="BLL5923 PROTEIN"/>
    <property type="match status" value="1"/>
</dbReference>
<dbReference type="InterPro" id="IPR050177">
    <property type="entry name" value="Lipid_A_modif_metabolic_enz"/>
</dbReference>
<feature type="compositionally biased region" description="Low complexity" evidence="1">
    <location>
        <begin position="174"/>
        <end position="190"/>
    </location>
</feature>
<dbReference type="PANTHER" id="PTHR43245">
    <property type="entry name" value="BIFUNCTIONAL POLYMYXIN RESISTANCE PROTEIN ARNA"/>
    <property type="match status" value="1"/>
</dbReference>
<gene>
    <name evidence="3" type="ORF">ACFQ2X_07055</name>
</gene>
<dbReference type="SUPFAM" id="SSF51735">
    <property type="entry name" value="NAD(P)-binding Rossmann-fold domains"/>
    <property type="match status" value="1"/>
</dbReference>
<organism evidence="3 4">
    <name type="scientific">Microbulbifer celer</name>
    <dbReference type="NCBI Taxonomy" id="435905"/>
    <lineage>
        <taxon>Bacteria</taxon>
        <taxon>Pseudomonadati</taxon>
        <taxon>Pseudomonadota</taxon>
        <taxon>Gammaproteobacteria</taxon>
        <taxon>Cellvibrionales</taxon>
        <taxon>Microbulbiferaceae</taxon>
        <taxon>Microbulbifer</taxon>
    </lineage>
</organism>
<dbReference type="InterPro" id="IPR001509">
    <property type="entry name" value="Epimerase_deHydtase"/>
</dbReference>
<dbReference type="Pfam" id="PF01370">
    <property type="entry name" value="Epimerase"/>
    <property type="match status" value="1"/>
</dbReference>
<dbReference type="Proteomes" id="UP001597264">
    <property type="component" value="Unassembled WGS sequence"/>
</dbReference>
<proteinExistence type="predicted"/>
<reference evidence="4" key="1">
    <citation type="journal article" date="2019" name="Int. J. Syst. Evol. Microbiol.">
        <title>The Global Catalogue of Microorganisms (GCM) 10K type strain sequencing project: providing services to taxonomists for standard genome sequencing and annotation.</title>
        <authorList>
            <consortium name="The Broad Institute Genomics Platform"/>
            <consortium name="The Broad Institute Genome Sequencing Center for Infectious Disease"/>
            <person name="Wu L."/>
            <person name="Ma J."/>
        </authorList>
    </citation>
    <scope>NUCLEOTIDE SEQUENCE [LARGE SCALE GENOMIC DNA]</scope>
    <source>
        <strain evidence="4">CCUG 54356</strain>
    </source>
</reference>
<evidence type="ECO:0000256" key="1">
    <source>
        <dbReference type="SAM" id="MobiDB-lite"/>
    </source>
</evidence>
<accession>A0ABW3U6L1</accession>
<comment type="caution">
    <text evidence="3">The sequence shown here is derived from an EMBL/GenBank/DDBJ whole genome shotgun (WGS) entry which is preliminary data.</text>
</comment>
<evidence type="ECO:0000313" key="4">
    <source>
        <dbReference type="Proteomes" id="UP001597264"/>
    </source>
</evidence>
<dbReference type="Gene3D" id="3.40.50.720">
    <property type="entry name" value="NAD(P)-binding Rossmann-like Domain"/>
    <property type="match status" value="1"/>
</dbReference>
<evidence type="ECO:0000313" key="3">
    <source>
        <dbReference type="EMBL" id="MFD1216352.1"/>
    </source>
</evidence>
<feature type="region of interest" description="Disordered" evidence="1">
    <location>
        <begin position="174"/>
        <end position="198"/>
    </location>
</feature>
<dbReference type="RefSeq" id="WP_230438454.1">
    <property type="nucleotide sequence ID" value="NZ_CP087715.1"/>
</dbReference>
<dbReference type="EMBL" id="JBHTLR010000007">
    <property type="protein sequence ID" value="MFD1216352.1"/>
    <property type="molecule type" value="Genomic_DNA"/>
</dbReference>
<name>A0ABW3U6L1_9GAMM</name>
<keyword evidence="4" id="KW-1185">Reference proteome</keyword>
<evidence type="ECO:0000259" key="2">
    <source>
        <dbReference type="Pfam" id="PF01370"/>
    </source>
</evidence>
<dbReference type="InterPro" id="IPR036291">
    <property type="entry name" value="NAD(P)-bd_dom_sf"/>
</dbReference>